<accession>A0A1Z4LJY7</accession>
<sequence length="732" mass="81443">MEFDFLPKLPNSNLDDRTFQDLVDECILRIPRYCPEWTNYNPGDPGITLVELFAWLTDQMLLRFNQIPRRNYVTFLEMLGIRLQAAAPARTELTFYLSAAQPSIYEIAAGTEVATIRTETEEAIVFSTDQTLRIGQPQITHFLSAAEAEAKPFLLRDRLTNIWTEQQDGQWFGRPQSIFAEQPEPGNCFYLVFNAEQPLEGNVLAVKLQGEAATSIGINPDYPPRTWEAWNGYSWQPILLQESDDDTRGFSFSETGQAAVQTISEADVVLHLPQSWPVTYFSNYQGRWLRCVYQPPMGRSSGYLRSPRLLGVSARAIGGTVNGSQCTLVQDELLGVSDGNPGQKFQLQNTSIMPRKPGEHILISPPNGLPEIWQEVNDFADSGAENRHYILDSVTGEVQFGPLIKEPSQMREQVQIRSRMQFGNNSALQIQGESPAFEMMERQYGAIPPRGSQIRMVAYRNGGGVKGNVQSGTIRILKTAIPYVEKVINHQSARNGADAESLDDAVIRVPRILRTRDRAVTAEDFEALTLEAAAGAVARTYCPRNVNQQTSRGVVDLLVVPQANIEGIYHGIGINPNQLMLSTALKTQILNYLDERRLLGVEVKLNEPEYVGVSVQAEVGLEPEYDNPQAQQEIIHSLQVALYRFLNPLTGGKDGKGWQFGASVYPSDIISLFQNTIGVRYLGAILLFELRSSGSNWTRTLAPNGTVNPGAFGLICSWADSQLRSSHAISII</sequence>
<name>A0A1Z4LJY7_9CYAN</name>
<reference evidence="1 2" key="1">
    <citation type="submission" date="2017-06" db="EMBL/GenBank/DDBJ databases">
        <title>Genome sequencing of cyanobaciteial culture collection at National Institute for Environmental Studies (NIES).</title>
        <authorList>
            <person name="Hirose Y."/>
            <person name="Shimura Y."/>
            <person name="Fujisawa T."/>
            <person name="Nakamura Y."/>
            <person name="Kawachi M."/>
        </authorList>
    </citation>
    <scope>NUCLEOTIDE SEQUENCE [LARGE SCALE GENOMIC DNA]</scope>
    <source>
        <strain evidence="1 2">NIES-267</strain>
    </source>
</reference>
<evidence type="ECO:0000313" key="2">
    <source>
        <dbReference type="Proteomes" id="UP000218418"/>
    </source>
</evidence>
<evidence type="ECO:0000313" key="1">
    <source>
        <dbReference type="EMBL" id="BAY81560.1"/>
    </source>
</evidence>
<dbReference type="EMBL" id="AP018227">
    <property type="protein sequence ID" value="BAY81560.1"/>
    <property type="molecule type" value="Genomic_DNA"/>
</dbReference>
<protein>
    <submittedName>
        <fullName evidence="1">Uncharacterized protein</fullName>
    </submittedName>
</protein>
<proteinExistence type="predicted"/>
<dbReference type="NCBIfam" id="TIGR02243">
    <property type="entry name" value="putative baseplate assembly protein"/>
    <property type="match status" value="1"/>
</dbReference>
<dbReference type="Proteomes" id="UP000218418">
    <property type="component" value="Chromosome"/>
</dbReference>
<gene>
    <name evidence="1" type="ORF">NIES267_10370</name>
</gene>
<dbReference type="InterPro" id="IPR011749">
    <property type="entry name" value="CHP02243"/>
</dbReference>
<organism evidence="1 2">
    <name type="scientific">Calothrix parasitica NIES-267</name>
    <dbReference type="NCBI Taxonomy" id="1973488"/>
    <lineage>
        <taxon>Bacteria</taxon>
        <taxon>Bacillati</taxon>
        <taxon>Cyanobacteriota</taxon>
        <taxon>Cyanophyceae</taxon>
        <taxon>Nostocales</taxon>
        <taxon>Calotrichaceae</taxon>
        <taxon>Calothrix</taxon>
    </lineage>
</organism>
<keyword evidence="2" id="KW-1185">Reference proteome</keyword>
<dbReference type="AlphaFoldDB" id="A0A1Z4LJY7"/>
<dbReference type="OrthoDB" id="9027184at2"/>